<dbReference type="InterPro" id="IPR039799">
    <property type="entry name" value="ALR/ERV"/>
</dbReference>
<protein>
    <recommendedName>
        <fullName evidence="2">thiol oxidase</fullName>
        <ecNumber evidence="2">1.8.3.2</ecNumber>
    </recommendedName>
</protein>
<evidence type="ECO:0000256" key="4">
    <source>
        <dbReference type="ARBA" id="ARBA00022827"/>
    </source>
</evidence>
<evidence type="ECO:0000313" key="9">
    <source>
        <dbReference type="EMBL" id="QHT93751.1"/>
    </source>
</evidence>
<keyword evidence="3" id="KW-0285">Flavoprotein</keyword>
<dbReference type="EMBL" id="MN740210">
    <property type="protein sequence ID" value="QHT93751.1"/>
    <property type="molecule type" value="Genomic_DNA"/>
</dbReference>
<dbReference type="EC" id="1.8.3.2" evidence="2"/>
<keyword evidence="6" id="KW-1015">Disulfide bond</keyword>
<keyword evidence="7" id="KW-0472">Membrane</keyword>
<dbReference type="PANTHER" id="PTHR12645:SF0">
    <property type="entry name" value="FAD-LINKED SULFHYDRYL OXIDASE ALR"/>
    <property type="match status" value="1"/>
</dbReference>
<dbReference type="GO" id="GO:0016971">
    <property type="term" value="F:flavin-dependent sulfhydryl oxidase activity"/>
    <property type="evidence" value="ECO:0007669"/>
    <property type="project" value="InterPro"/>
</dbReference>
<evidence type="ECO:0000256" key="1">
    <source>
        <dbReference type="ARBA" id="ARBA00001974"/>
    </source>
</evidence>
<feature type="transmembrane region" description="Helical" evidence="7">
    <location>
        <begin position="121"/>
        <end position="141"/>
    </location>
</feature>
<reference evidence="9" key="1">
    <citation type="journal article" date="2020" name="Nature">
        <title>Giant virus diversity and host interactions through global metagenomics.</title>
        <authorList>
            <person name="Schulz F."/>
            <person name="Roux S."/>
            <person name="Paez-Espino D."/>
            <person name="Jungbluth S."/>
            <person name="Walsh D.A."/>
            <person name="Denef V.J."/>
            <person name="McMahon K.D."/>
            <person name="Konstantinidis K.T."/>
            <person name="Eloe-Fadrosh E.A."/>
            <person name="Kyrpides N.C."/>
            <person name="Woyke T."/>
        </authorList>
    </citation>
    <scope>NUCLEOTIDE SEQUENCE</scope>
    <source>
        <strain evidence="9">GVMAG-M-3300024258-14</strain>
    </source>
</reference>
<keyword evidence="5" id="KW-0560">Oxidoreductase</keyword>
<dbReference type="AlphaFoldDB" id="A0A6C0IKJ2"/>
<evidence type="ECO:0000256" key="6">
    <source>
        <dbReference type="ARBA" id="ARBA00023157"/>
    </source>
</evidence>
<dbReference type="Pfam" id="PF04777">
    <property type="entry name" value="Evr1_Alr"/>
    <property type="match status" value="1"/>
</dbReference>
<evidence type="ECO:0000256" key="3">
    <source>
        <dbReference type="ARBA" id="ARBA00022630"/>
    </source>
</evidence>
<feature type="domain" description="ERV/ALR sulfhydryl oxidase" evidence="8">
    <location>
        <begin position="2"/>
        <end position="104"/>
    </location>
</feature>
<keyword evidence="4" id="KW-0274">FAD</keyword>
<evidence type="ECO:0000259" key="8">
    <source>
        <dbReference type="PROSITE" id="PS51324"/>
    </source>
</evidence>
<dbReference type="GO" id="GO:0050660">
    <property type="term" value="F:flavin adenine dinucleotide binding"/>
    <property type="evidence" value="ECO:0007669"/>
    <property type="project" value="TreeGrafter"/>
</dbReference>
<keyword evidence="7" id="KW-1133">Transmembrane helix</keyword>
<dbReference type="InterPro" id="IPR017905">
    <property type="entry name" value="ERV/ALR_sulphydryl_oxidase"/>
</dbReference>
<evidence type="ECO:0000256" key="2">
    <source>
        <dbReference type="ARBA" id="ARBA00012512"/>
    </source>
</evidence>
<sequence>MVLYDPSVWGPHYWFFLDTIAMTYPKHPNAVTKKIYYDLIQHFHLFIPVDEHSKFFNKLLSMYPITPYLDDRESFIRWVHFIHNKINERIQKPNMPYNDFYTNYYQHYKNKLIQNGENKRFYNKLLFCSLILILLFSISYLSKI</sequence>
<evidence type="ECO:0000256" key="7">
    <source>
        <dbReference type="SAM" id="Phobius"/>
    </source>
</evidence>
<name>A0A6C0IKJ2_9ZZZZ</name>
<dbReference type="SUPFAM" id="SSF69000">
    <property type="entry name" value="FAD-dependent thiol oxidase"/>
    <property type="match status" value="1"/>
</dbReference>
<accession>A0A6C0IKJ2</accession>
<dbReference type="GO" id="GO:0005739">
    <property type="term" value="C:mitochondrion"/>
    <property type="evidence" value="ECO:0007669"/>
    <property type="project" value="TreeGrafter"/>
</dbReference>
<dbReference type="InterPro" id="IPR036774">
    <property type="entry name" value="ERV/ALR_sulphydryl_oxid_sf"/>
</dbReference>
<keyword evidence="7" id="KW-0812">Transmembrane</keyword>
<evidence type="ECO:0000256" key="5">
    <source>
        <dbReference type="ARBA" id="ARBA00023002"/>
    </source>
</evidence>
<comment type="cofactor">
    <cofactor evidence="1">
        <name>FAD</name>
        <dbReference type="ChEBI" id="CHEBI:57692"/>
    </cofactor>
</comment>
<dbReference type="Gene3D" id="1.20.120.310">
    <property type="entry name" value="ERV/ALR sulfhydryl oxidase domain"/>
    <property type="match status" value="1"/>
</dbReference>
<organism evidence="9">
    <name type="scientific">viral metagenome</name>
    <dbReference type="NCBI Taxonomy" id="1070528"/>
    <lineage>
        <taxon>unclassified sequences</taxon>
        <taxon>metagenomes</taxon>
        <taxon>organismal metagenomes</taxon>
    </lineage>
</organism>
<dbReference type="PROSITE" id="PS51324">
    <property type="entry name" value="ERV_ALR"/>
    <property type="match status" value="1"/>
</dbReference>
<proteinExistence type="predicted"/>
<dbReference type="PANTHER" id="PTHR12645">
    <property type="entry name" value="ALR/ERV"/>
    <property type="match status" value="1"/>
</dbReference>